<dbReference type="OrthoDB" id="9794876at2"/>
<name>A0A1H5BX72_9ACTN</name>
<dbReference type="HAMAP" id="MF_00048">
    <property type="entry name" value="UPF0102"/>
    <property type="match status" value="1"/>
</dbReference>
<dbReference type="InterPro" id="IPR011335">
    <property type="entry name" value="Restrct_endonuc-II-like"/>
</dbReference>
<accession>A0A1H5BX72</accession>
<keyword evidence="3" id="KW-0378">Hydrolase</keyword>
<dbReference type="PANTHER" id="PTHR34039">
    <property type="entry name" value="UPF0102 PROTEIN YRAN"/>
    <property type="match status" value="1"/>
</dbReference>
<dbReference type="Pfam" id="PF02021">
    <property type="entry name" value="UPF0102"/>
    <property type="match status" value="1"/>
</dbReference>
<dbReference type="NCBIfam" id="NF009154">
    <property type="entry name" value="PRK12497.3-3"/>
    <property type="match status" value="1"/>
</dbReference>
<evidence type="ECO:0000256" key="2">
    <source>
        <dbReference type="HAMAP-Rule" id="MF_00048"/>
    </source>
</evidence>
<organism evidence="3 4">
    <name type="scientific">Jiangella alba</name>
    <dbReference type="NCBI Taxonomy" id="561176"/>
    <lineage>
        <taxon>Bacteria</taxon>
        <taxon>Bacillati</taxon>
        <taxon>Actinomycetota</taxon>
        <taxon>Actinomycetes</taxon>
        <taxon>Jiangellales</taxon>
        <taxon>Jiangellaceae</taxon>
        <taxon>Jiangella</taxon>
    </lineage>
</organism>
<dbReference type="GO" id="GO:0003676">
    <property type="term" value="F:nucleic acid binding"/>
    <property type="evidence" value="ECO:0007669"/>
    <property type="project" value="InterPro"/>
</dbReference>
<dbReference type="EMBL" id="FNUC01000001">
    <property type="protein sequence ID" value="SED58620.1"/>
    <property type="molecule type" value="Genomic_DNA"/>
</dbReference>
<dbReference type="Gene3D" id="3.40.1350.10">
    <property type="match status" value="1"/>
</dbReference>
<proteinExistence type="inferred from homology"/>
<dbReference type="CDD" id="cd20736">
    <property type="entry name" value="PoNe_Nuclease"/>
    <property type="match status" value="1"/>
</dbReference>
<dbReference type="AlphaFoldDB" id="A0A1H5BX72"/>
<comment type="similarity">
    <text evidence="1 2">Belongs to the UPF0102 family.</text>
</comment>
<dbReference type="NCBIfam" id="NF009150">
    <property type="entry name" value="PRK12497.1-3"/>
    <property type="match status" value="1"/>
</dbReference>
<protein>
    <recommendedName>
        <fullName evidence="2">UPF0102 protein SAMN04488561_0040</fullName>
    </recommendedName>
</protein>
<gene>
    <name evidence="3" type="ORF">SAMN04488561_0040</name>
</gene>
<evidence type="ECO:0000256" key="1">
    <source>
        <dbReference type="ARBA" id="ARBA00006738"/>
    </source>
</evidence>
<sequence length="118" mass="13077">MRVKDTVGIYGEQVAAEHLEQAGFVVLERNWRCDIGEIDIVALDGATVVVCEVKTRSGLGFGSGLDAVTPEKLARLYRLALRWREQAGRVGAALRVDVIAVHRLRYKRPQVVHVRGAQ</sequence>
<dbReference type="SUPFAM" id="SSF52980">
    <property type="entry name" value="Restriction endonuclease-like"/>
    <property type="match status" value="1"/>
</dbReference>
<dbReference type="InterPro" id="IPR003509">
    <property type="entry name" value="UPF0102_YraN-like"/>
</dbReference>
<dbReference type="GO" id="GO:0004519">
    <property type="term" value="F:endonuclease activity"/>
    <property type="evidence" value="ECO:0007669"/>
    <property type="project" value="UniProtKB-KW"/>
</dbReference>
<dbReference type="InterPro" id="IPR011856">
    <property type="entry name" value="tRNA_endonuc-like_dom_sf"/>
</dbReference>
<dbReference type="Proteomes" id="UP000181980">
    <property type="component" value="Unassembled WGS sequence"/>
</dbReference>
<keyword evidence="4" id="KW-1185">Reference proteome</keyword>
<dbReference type="STRING" id="561176.SAMN04488561_0040"/>
<dbReference type="PANTHER" id="PTHR34039:SF1">
    <property type="entry name" value="UPF0102 PROTEIN YRAN"/>
    <property type="match status" value="1"/>
</dbReference>
<evidence type="ECO:0000313" key="3">
    <source>
        <dbReference type="EMBL" id="SED58620.1"/>
    </source>
</evidence>
<keyword evidence="3" id="KW-0540">Nuclease</keyword>
<reference evidence="4" key="1">
    <citation type="submission" date="2016-10" db="EMBL/GenBank/DDBJ databases">
        <authorList>
            <person name="Varghese N."/>
            <person name="Submissions S."/>
        </authorList>
    </citation>
    <scope>NUCLEOTIDE SEQUENCE [LARGE SCALE GENOMIC DNA]</scope>
    <source>
        <strain evidence="4">DSM 45237</strain>
    </source>
</reference>
<dbReference type="RefSeq" id="WP_069113937.1">
    <property type="nucleotide sequence ID" value="NZ_FNUC01000001.1"/>
</dbReference>
<evidence type="ECO:0000313" key="4">
    <source>
        <dbReference type="Proteomes" id="UP000181980"/>
    </source>
</evidence>
<keyword evidence="3" id="KW-0255">Endonuclease</keyword>